<name>A0A9Q3BNJ0_9BASI</name>
<gene>
    <name evidence="2" type="ORF">O181_007983</name>
</gene>
<dbReference type="Proteomes" id="UP000765509">
    <property type="component" value="Unassembled WGS sequence"/>
</dbReference>
<protein>
    <submittedName>
        <fullName evidence="2">Uncharacterized protein</fullName>
    </submittedName>
</protein>
<evidence type="ECO:0000256" key="1">
    <source>
        <dbReference type="SAM" id="MobiDB-lite"/>
    </source>
</evidence>
<accession>A0A9Q3BNJ0</accession>
<comment type="caution">
    <text evidence="2">The sequence shown here is derived from an EMBL/GenBank/DDBJ whole genome shotgun (WGS) entry which is preliminary data.</text>
</comment>
<dbReference type="EMBL" id="AVOT02001816">
    <property type="protein sequence ID" value="MBW0468268.1"/>
    <property type="molecule type" value="Genomic_DNA"/>
</dbReference>
<evidence type="ECO:0000313" key="2">
    <source>
        <dbReference type="EMBL" id="MBW0468268.1"/>
    </source>
</evidence>
<feature type="region of interest" description="Disordered" evidence="1">
    <location>
        <begin position="17"/>
        <end position="62"/>
    </location>
</feature>
<dbReference type="AlphaFoldDB" id="A0A9Q3BNJ0"/>
<feature type="compositionally biased region" description="Polar residues" evidence="1">
    <location>
        <begin position="34"/>
        <end position="47"/>
    </location>
</feature>
<reference evidence="2" key="1">
    <citation type="submission" date="2021-03" db="EMBL/GenBank/DDBJ databases">
        <title>Draft genome sequence of rust myrtle Austropuccinia psidii MF-1, a brazilian biotype.</title>
        <authorList>
            <person name="Quecine M.C."/>
            <person name="Pachon D.M.R."/>
            <person name="Bonatelli M.L."/>
            <person name="Correr F.H."/>
            <person name="Franceschini L.M."/>
            <person name="Leite T.F."/>
            <person name="Margarido G.R.A."/>
            <person name="Almeida C.A."/>
            <person name="Ferrarezi J.A."/>
            <person name="Labate C.A."/>
        </authorList>
    </citation>
    <scope>NUCLEOTIDE SEQUENCE</scope>
    <source>
        <strain evidence="2">MF-1</strain>
    </source>
</reference>
<proteinExistence type="predicted"/>
<feature type="compositionally biased region" description="Basic and acidic residues" evidence="1">
    <location>
        <begin position="48"/>
        <end position="58"/>
    </location>
</feature>
<evidence type="ECO:0000313" key="3">
    <source>
        <dbReference type="Proteomes" id="UP000765509"/>
    </source>
</evidence>
<sequence length="88" mass="10047">MLTEDISQIDIFQGRYGNQQRLESHQEVQIVRGTGSQDKGESGQNTGYRKEMEPERVNSESFRITRSRPTKFSSGFKPLIIQKLGGQE</sequence>
<organism evidence="2 3">
    <name type="scientific">Austropuccinia psidii MF-1</name>
    <dbReference type="NCBI Taxonomy" id="1389203"/>
    <lineage>
        <taxon>Eukaryota</taxon>
        <taxon>Fungi</taxon>
        <taxon>Dikarya</taxon>
        <taxon>Basidiomycota</taxon>
        <taxon>Pucciniomycotina</taxon>
        <taxon>Pucciniomycetes</taxon>
        <taxon>Pucciniales</taxon>
        <taxon>Sphaerophragmiaceae</taxon>
        <taxon>Austropuccinia</taxon>
    </lineage>
</organism>
<keyword evidence="3" id="KW-1185">Reference proteome</keyword>